<keyword evidence="6" id="KW-1185">Reference proteome</keyword>
<dbReference type="Pfam" id="PF11894">
    <property type="entry name" value="Nup192"/>
    <property type="match status" value="1"/>
</dbReference>
<dbReference type="GO" id="GO:0017056">
    <property type="term" value="F:structural constituent of nuclear pore"/>
    <property type="evidence" value="ECO:0007669"/>
    <property type="project" value="TreeGrafter"/>
</dbReference>
<keyword evidence="3" id="KW-0813">Transport</keyword>
<evidence type="ECO:0000313" key="6">
    <source>
        <dbReference type="Proteomes" id="UP000614601"/>
    </source>
</evidence>
<evidence type="ECO:0000256" key="2">
    <source>
        <dbReference type="ARBA" id="ARBA00005892"/>
    </source>
</evidence>
<evidence type="ECO:0000256" key="1">
    <source>
        <dbReference type="ARBA" id="ARBA00004123"/>
    </source>
</evidence>
<accession>A0A811K8W6</accession>
<dbReference type="Proteomes" id="UP000614601">
    <property type="component" value="Unassembled WGS sequence"/>
</dbReference>
<dbReference type="GO" id="GO:0044611">
    <property type="term" value="C:nuclear pore inner ring"/>
    <property type="evidence" value="ECO:0007669"/>
    <property type="project" value="TreeGrafter"/>
</dbReference>
<dbReference type="EMBL" id="CAJFDH010000002">
    <property type="protein sequence ID" value="CAD5212487.1"/>
    <property type="molecule type" value="Genomic_DNA"/>
</dbReference>
<dbReference type="PANTHER" id="PTHR31344">
    <property type="entry name" value="NUCLEAR PORE COMPLEX PROTEIN NUP205"/>
    <property type="match status" value="1"/>
</dbReference>
<dbReference type="InterPro" id="IPR021827">
    <property type="entry name" value="Nup186/Nup192/Nup205"/>
</dbReference>
<proteinExistence type="inferred from homology"/>
<comment type="similarity">
    <text evidence="2">Belongs to the NUP186/NUP192/NUP205 family.</text>
</comment>
<dbReference type="OrthoDB" id="2019644at2759"/>
<dbReference type="EMBL" id="CAJFCW020000002">
    <property type="protein sequence ID" value="CAG9096278.1"/>
    <property type="molecule type" value="Genomic_DNA"/>
</dbReference>
<keyword evidence="4" id="KW-0539">Nucleus</keyword>
<gene>
    <name evidence="5" type="ORF">BOKJ2_LOCUS4288</name>
</gene>
<dbReference type="GO" id="GO:0006999">
    <property type="term" value="P:nuclear pore organization"/>
    <property type="evidence" value="ECO:0007669"/>
    <property type="project" value="TreeGrafter"/>
</dbReference>
<organism evidence="5 6">
    <name type="scientific">Bursaphelenchus okinawaensis</name>
    <dbReference type="NCBI Taxonomy" id="465554"/>
    <lineage>
        <taxon>Eukaryota</taxon>
        <taxon>Metazoa</taxon>
        <taxon>Ecdysozoa</taxon>
        <taxon>Nematoda</taxon>
        <taxon>Chromadorea</taxon>
        <taxon>Rhabditida</taxon>
        <taxon>Tylenchina</taxon>
        <taxon>Tylenchomorpha</taxon>
        <taxon>Aphelenchoidea</taxon>
        <taxon>Aphelenchoididae</taxon>
        <taxon>Bursaphelenchus</taxon>
    </lineage>
</organism>
<name>A0A811K8W6_9BILA</name>
<sequence>MWFQAKRLELALADFKQDPTNLEVQLSLLALLRQNIQRLLKPLENQPASSNQQINRTKIGQEIEVGSGQKIVLTEHIYQDAESLAELFKLDMTVSLDLILCGEIQKKFYKDITRGICAVLCYYDAHRSFLCTTRNLLELREDGVFPEYVGEDLQKFIHDIYVNNDFFDNCLKVFEILEKRVDFEKLYQYEFLRILNDIETEVYEIVCLLSINCPVAQQKVHLNALFKSAMNMDFDSRRLSDNLKAGIRRTFKLAELTVWTGLALFISPNRIRLADAAADEIFEIFEQNLKEKWLHRPLRASIQFFYAITVKCTVGNFARRDRLGVADPIDQSIEQNCFHFILQRVFQVPNIYKYQSSIELIDKCLKDFIVYCPEKVQEMFSVCEEEVIIMEDPDLHKMHELKDFPLHFKVLLNIIREMYDEDTEQLVQLSLQFFDPNFQLSNFILSGVSISASTLYVDYVYMLKSLCKSRQAAQFICEHFSQGRESLFDWANLFGTLRQYINEFRRTALQYNNTHMTMPAFQPPVHVRRMSSDELSGMVCWIRLATEVASLEPKARRYFVLDNHFNAVETIILGVMTRFPLILKGHLYKFLAVLAKDEGSTLQLWTQLKQHGVCDYNEQTRKLVGIQTELDEVESAENAYDSTEGFLYLVKSMFSRKNLSQTDLKTIAPYVQFTIKSIICRFDQRGYKNTLQMWNMLSTALDALFELLRRFHISSVSVARKGPQVFVLSQLLNDSDLSRAMIRIIFECSNSLDDTISVLSRDDKSPQWLLAQAKNDASLSALKLLAHACSVSQTVRAAFRTSAENAPIFIAPIESILLTPLPTSPVVNYVHLLNSFVEQQQMLKHTYYVVRILNELSDRLSSDANRVLLETFVTNPRLTPVFARLISINLNDMVVDDNDLVLFDLESVSVSRLKGEIARDLMILYTKVLIAYPNQTNFVHHLFGFDLKNINNSDMSVIGSDGATLNSTVSLVEIVEHLAYNEDPGSSQFVVLYECALKLLLKFATVGSLSCVPMLAFLRNGCDSLIRRLAKSKIFLEVQQETVLLQETMLNTSIVTNTLDYTSPRLRNVKKQNSVLESVKRLIRGLILELIAVDFSVAMQQGHTDTGREYLEILLSNKDNEAAECGLIWSLIQNSISASQELCTPKYNKFDVRKVQDVLDLCLRKSVVSVDQYDVEYVKFLLEQELAAIVNDDVTDFKEDANQILLYCVRYNAQRRLEGSCVQLLSGWIALVNGILYFSPLPFIPLETQQQFCTDALTLLKEYVQKVEMNEEVLGGVSNCCFALVRLLVKFAIVQCETEAERKLALGEVLNMLVSCAVLPSYNRHSQFKMNIYSSILCVIQNCTEDSFISDKNLVDQWRATGQLTQKQVENEQPASLLNLIDEKAKVDEIWAAVFEEHSAELVQSSAQDIEFAPFEHKILAISSLAEMLKEDRVGKNNIAGHVIRLGVVKTLLDLLPKITDLDFKNGKEATNRDSLVMFHVIVCFLIRLTNTSTGFKTLAECKALHRMAKLSLWQNPPREAFFLPINGSSDEINQYGIAHLYLKCVRSLFRLCQAAAATIYKNSVIDDIEDCVSVQTELLNHLKRQSENENDHPLVKTALLLLEFVNNLRNTVRKPREMAAV</sequence>
<dbReference type="Proteomes" id="UP000783686">
    <property type="component" value="Unassembled WGS sequence"/>
</dbReference>
<evidence type="ECO:0000256" key="4">
    <source>
        <dbReference type="ARBA" id="ARBA00023242"/>
    </source>
</evidence>
<evidence type="ECO:0000256" key="3">
    <source>
        <dbReference type="ARBA" id="ARBA00022448"/>
    </source>
</evidence>
<evidence type="ECO:0008006" key="7">
    <source>
        <dbReference type="Google" id="ProtNLM"/>
    </source>
</evidence>
<comment type="subcellular location">
    <subcellularLocation>
        <location evidence="1">Nucleus</location>
    </subcellularLocation>
</comment>
<evidence type="ECO:0000313" key="5">
    <source>
        <dbReference type="EMBL" id="CAD5212487.1"/>
    </source>
</evidence>
<dbReference type="PANTHER" id="PTHR31344:SF0">
    <property type="entry name" value="NUCLEAR PORE COMPLEX PROTEIN NUP205"/>
    <property type="match status" value="1"/>
</dbReference>
<reference evidence="5" key="1">
    <citation type="submission" date="2020-09" db="EMBL/GenBank/DDBJ databases">
        <authorList>
            <person name="Kikuchi T."/>
        </authorList>
    </citation>
    <scope>NUCLEOTIDE SEQUENCE</scope>
    <source>
        <strain evidence="5">SH1</strain>
    </source>
</reference>
<protein>
    <recommendedName>
        <fullName evidence="7">Nuclear pore complex protein Nup205</fullName>
    </recommendedName>
</protein>
<comment type="caution">
    <text evidence="5">The sequence shown here is derived from an EMBL/GenBank/DDBJ whole genome shotgun (WGS) entry which is preliminary data.</text>
</comment>